<comment type="similarity">
    <text evidence="1 8 12">Belongs to the thymidine kinase family.</text>
</comment>
<evidence type="ECO:0000256" key="9">
    <source>
        <dbReference type="PIRSR" id="PIRSR035805-1"/>
    </source>
</evidence>
<proteinExistence type="inferred from homology"/>
<dbReference type="SUPFAM" id="SSF52540">
    <property type="entry name" value="P-loop containing nucleoside triphosphate hydrolases"/>
    <property type="match status" value="1"/>
</dbReference>
<evidence type="ECO:0000256" key="6">
    <source>
        <dbReference type="ARBA" id="ARBA00022777"/>
    </source>
</evidence>
<keyword evidence="4 8" id="KW-0808">Transferase</keyword>
<dbReference type="GO" id="GO:0008270">
    <property type="term" value="F:zinc ion binding"/>
    <property type="evidence" value="ECO:0007669"/>
    <property type="project" value="UniProtKB-UniRule"/>
</dbReference>
<name>A0A7V3REB1_9BACT</name>
<dbReference type="PANTHER" id="PTHR11441">
    <property type="entry name" value="THYMIDINE KINASE"/>
    <property type="match status" value="1"/>
</dbReference>
<keyword evidence="8" id="KW-0862">Zinc</keyword>
<feature type="binding site" evidence="8">
    <location>
        <position position="140"/>
    </location>
    <ligand>
        <name>Zn(2+)</name>
        <dbReference type="ChEBI" id="CHEBI:29105"/>
    </ligand>
</feature>
<dbReference type="PIRSF" id="PIRSF035805">
    <property type="entry name" value="TK_cell"/>
    <property type="match status" value="1"/>
</dbReference>
<evidence type="ECO:0000256" key="4">
    <source>
        <dbReference type="ARBA" id="ARBA00022679"/>
    </source>
</evidence>
<feature type="binding site" evidence="8">
    <location>
        <position position="143"/>
    </location>
    <ligand>
        <name>Zn(2+)</name>
        <dbReference type="ChEBI" id="CHEBI:29105"/>
    </ligand>
</feature>
<evidence type="ECO:0000256" key="11">
    <source>
        <dbReference type="RuleBase" id="RU000544"/>
    </source>
</evidence>
<comment type="subcellular location">
    <subcellularLocation>
        <location evidence="8">Cytoplasm</location>
    </subcellularLocation>
</comment>
<feature type="binding site" evidence="8">
    <location>
        <begin position="10"/>
        <end position="17"/>
    </location>
    <ligand>
        <name>ATP</name>
        <dbReference type="ChEBI" id="CHEBI:30616"/>
    </ligand>
</feature>
<evidence type="ECO:0000256" key="8">
    <source>
        <dbReference type="HAMAP-Rule" id="MF_00124"/>
    </source>
</evidence>
<comment type="caution">
    <text evidence="13">The sequence shown here is derived from an EMBL/GenBank/DDBJ whole genome shotgun (WGS) entry which is preliminary data.</text>
</comment>
<feature type="binding site" evidence="10">
    <location>
        <position position="181"/>
    </location>
    <ligand>
        <name>substrate</name>
    </ligand>
</feature>
<evidence type="ECO:0000256" key="10">
    <source>
        <dbReference type="PIRSR" id="PIRSR035805-2"/>
    </source>
</evidence>
<feature type="binding site" evidence="8">
    <location>
        <position position="188"/>
    </location>
    <ligand>
        <name>Zn(2+)</name>
        <dbReference type="ChEBI" id="CHEBI:29105"/>
    </ligand>
</feature>
<dbReference type="InterPro" id="IPR001267">
    <property type="entry name" value="Thymidine_kinase"/>
</dbReference>
<gene>
    <name evidence="8" type="primary">tdk</name>
    <name evidence="13" type="ORF">ENX73_03135</name>
</gene>
<feature type="binding site" evidence="8">
    <location>
        <begin position="83"/>
        <end position="86"/>
    </location>
    <ligand>
        <name>ATP</name>
        <dbReference type="ChEBI" id="CHEBI:30616"/>
    </ligand>
</feature>
<accession>A0A7V3REB1</accession>
<comment type="subunit">
    <text evidence="8">Homotetramer.</text>
</comment>
<keyword evidence="8" id="KW-0963">Cytoplasm</keyword>
<dbReference type="HAMAP" id="MF_00124">
    <property type="entry name" value="Thymidine_kinase"/>
    <property type="match status" value="1"/>
</dbReference>
<evidence type="ECO:0000256" key="5">
    <source>
        <dbReference type="ARBA" id="ARBA00022741"/>
    </source>
</evidence>
<protein>
    <recommendedName>
        <fullName evidence="2 8">Thymidine kinase</fullName>
        <ecNumber evidence="2 8">2.7.1.21</ecNumber>
    </recommendedName>
</protein>
<dbReference type="InterPro" id="IPR027417">
    <property type="entry name" value="P-loop_NTPase"/>
</dbReference>
<comment type="catalytic activity">
    <reaction evidence="8 11">
        <text>thymidine + ATP = dTMP + ADP + H(+)</text>
        <dbReference type="Rhea" id="RHEA:19129"/>
        <dbReference type="ChEBI" id="CHEBI:15378"/>
        <dbReference type="ChEBI" id="CHEBI:17748"/>
        <dbReference type="ChEBI" id="CHEBI:30616"/>
        <dbReference type="ChEBI" id="CHEBI:63528"/>
        <dbReference type="ChEBI" id="CHEBI:456216"/>
        <dbReference type="EC" id="2.7.1.21"/>
    </reaction>
</comment>
<evidence type="ECO:0000256" key="12">
    <source>
        <dbReference type="RuleBase" id="RU004165"/>
    </source>
</evidence>
<reference evidence="13" key="1">
    <citation type="journal article" date="2020" name="mSystems">
        <title>Genome- and Community-Level Interaction Insights into Carbon Utilization and Element Cycling Functions of Hydrothermarchaeota in Hydrothermal Sediment.</title>
        <authorList>
            <person name="Zhou Z."/>
            <person name="Liu Y."/>
            <person name="Xu W."/>
            <person name="Pan J."/>
            <person name="Luo Z.H."/>
            <person name="Li M."/>
        </authorList>
    </citation>
    <scope>NUCLEOTIDE SEQUENCE [LARGE SCALE GENOMIC DNA]</scope>
    <source>
        <strain evidence="13">SpSt-966</strain>
    </source>
</reference>
<dbReference type="Gene3D" id="3.30.60.20">
    <property type="match status" value="1"/>
</dbReference>
<sequence>MKGTLEAVIGPMYSGKTEELIRRVVRRTIAKQNGEIFKISSDTRTPDSNVISRAGTHFNAKIVSSAIESEKYLDKNLDYVAFDEIQFFGIDLVHTVEKFVDSGTDVIVAGLNLDFRAEPFENVMRIISMADEIILLKAVCVVCGKDATLTQRLILKGDEWVPASTRDPIFKVEGADVSIKYEPRCKDCWKVGE</sequence>
<feature type="binding site" evidence="8">
    <location>
        <position position="185"/>
    </location>
    <ligand>
        <name>Zn(2+)</name>
        <dbReference type="ChEBI" id="CHEBI:29105"/>
    </ligand>
</feature>
<dbReference type="PANTHER" id="PTHR11441:SF0">
    <property type="entry name" value="THYMIDINE KINASE, CYTOSOLIC"/>
    <property type="match status" value="1"/>
</dbReference>
<dbReference type="GO" id="GO:0005829">
    <property type="term" value="C:cytosol"/>
    <property type="evidence" value="ECO:0007669"/>
    <property type="project" value="TreeGrafter"/>
</dbReference>
<dbReference type="EMBL" id="DTPE01000128">
    <property type="protein sequence ID" value="HGE75103.1"/>
    <property type="molecule type" value="Genomic_DNA"/>
</dbReference>
<dbReference type="Pfam" id="PF00265">
    <property type="entry name" value="TK"/>
    <property type="match status" value="1"/>
</dbReference>
<dbReference type="GO" id="GO:0071897">
    <property type="term" value="P:DNA biosynthetic process"/>
    <property type="evidence" value="ECO:0007669"/>
    <property type="project" value="UniProtKB-KW"/>
</dbReference>
<evidence type="ECO:0000256" key="1">
    <source>
        <dbReference type="ARBA" id="ARBA00007587"/>
    </source>
</evidence>
<dbReference type="Gene3D" id="3.40.50.300">
    <property type="entry name" value="P-loop containing nucleotide triphosphate hydrolases"/>
    <property type="match status" value="1"/>
</dbReference>
<evidence type="ECO:0000313" key="13">
    <source>
        <dbReference type="EMBL" id="HGE75103.1"/>
    </source>
</evidence>
<keyword evidence="5 8" id="KW-0547">Nucleotide-binding</keyword>
<keyword evidence="7 8" id="KW-0067">ATP-binding</keyword>
<dbReference type="SUPFAM" id="SSF57716">
    <property type="entry name" value="Glucocorticoid receptor-like (DNA-binding domain)"/>
    <property type="match status" value="1"/>
</dbReference>
<dbReference type="GO" id="GO:0005524">
    <property type="term" value="F:ATP binding"/>
    <property type="evidence" value="ECO:0007669"/>
    <property type="project" value="UniProtKB-UniRule"/>
</dbReference>
<keyword evidence="8" id="KW-0479">Metal-binding</keyword>
<keyword evidence="6 8" id="KW-0418">Kinase</keyword>
<organism evidence="13">
    <name type="scientific">Mesoaciditoga lauensis</name>
    <dbReference type="NCBI Taxonomy" id="1495039"/>
    <lineage>
        <taxon>Bacteria</taxon>
        <taxon>Thermotogati</taxon>
        <taxon>Thermotogota</taxon>
        <taxon>Thermotogae</taxon>
        <taxon>Mesoaciditogales</taxon>
        <taxon>Mesoaciditogaceae</taxon>
        <taxon>Mesoaciditoga</taxon>
    </lineage>
</organism>
<evidence type="ECO:0000256" key="3">
    <source>
        <dbReference type="ARBA" id="ARBA00022634"/>
    </source>
</evidence>
<dbReference type="AlphaFoldDB" id="A0A7V3REB1"/>
<evidence type="ECO:0000256" key="7">
    <source>
        <dbReference type="ARBA" id="ARBA00022840"/>
    </source>
</evidence>
<evidence type="ECO:0000256" key="2">
    <source>
        <dbReference type="ARBA" id="ARBA00012118"/>
    </source>
</evidence>
<feature type="active site" description="Proton acceptor" evidence="8 9">
    <location>
        <position position="84"/>
    </location>
</feature>
<dbReference type="GO" id="GO:0046104">
    <property type="term" value="P:thymidine metabolic process"/>
    <property type="evidence" value="ECO:0007669"/>
    <property type="project" value="TreeGrafter"/>
</dbReference>
<keyword evidence="3 8" id="KW-0237">DNA synthesis</keyword>
<dbReference type="NCBIfam" id="NF003296">
    <property type="entry name" value="PRK04296.1-1"/>
    <property type="match status" value="1"/>
</dbReference>
<dbReference type="EC" id="2.7.1.21" evidence="2 8"/>
<dbReference type="GO" id="GO:0004797">
    <property type="term" value="F:thymidine kinase activity"/>
    <property type="evidence" value="ECO:0007669"/>
    <property type="project" value="UniProtKB-UniRule"/>
</dbReference>